<dbReference type="Proteomes" id="UP000515312">
    <property type="component" value="Chromosome"/>
</dbReference>
<dbReference type="KEGG" id="adin:H7849_08435"/>
<keyword evidence="3" id="KW-1185">Reference proteome</keyword>
<dbReference type="InterPro" id="IPR024311">
    <property type="entry name" value="Lipocalin-like"/>
</dbReference>
<dbReference type="Pfam" id="PF13924">
    <property type="entry name" value="Lipocalin_5"/>
    <property type="match status" value="1"/>
</dbReference>
<dbReference type="RefSeq" id="WP_186745661.1">
    <property type="nucleotide sequence ID" value="NZ_CP060394.1"/>
</dbReference>
<evidence type="ECO:0000313" key="3">
    <source>
        <dbReference type="Proteomes" id="UP000515312"/>
    </source>
</evidence>
<sequence>MSATKEMKAGASQTAGGEFVGTWKLVDYSFLHEDGTVEKPWGDHVVGYLLYSAEGYMSANLSPASRRHNVETTENQKTRRKRDYIAYAGPYTVEGDTVTHHVEVSLFTNWLGTAQVRHHKRVGNTLILRTPPIPSGEGVVAVQLTWEKVTK</sequence>
<proteinExistence type="predicted"/>
<accession>A0A7G8BMZ9</accession>
<protein>
    <submittedName>
        <fullName evidence="2">Lipocalin-like domain-containing protein</fullName>
    </submittedName>
</protein>
<gene>
    <name evidence="2" type="ORF">H7849_08435</name>
</gene>
<evidence type="ECO:0000259" key="1">
    <source>
        <dbReference type="Pfam" id="PF13924"/>
    </source>
</evidence>
<evidence type="ECO:0000313" key="2">
    <source>
        <dbReference type="EMBL" id="QNI33919.1"/>
    </source>
</evidence>
<organism evidence="2 3">
    <name type="scientific">Alloacidobacterium dinghuense</name>
    <dbReference type="NCBI Taxonomy" id="2763107"/>
    <lineage>
        <taxon>Bacteria</taxon>
        <taxon>Pseudomonadati</taxon>
        <taxon>Acidobacteriota</taxon>
        <taxon>Terriglobia</taxon>
        <taxon>Terriglobales</taxon>
        <taxon>Acidobacteriaceae</taxon>
        <taxon>Alloacidobacterium</taxon>
    </lineage>
</organism>
<dbReference type="EMBL" id="CP060394">
    <property type="protein sequence ID" value="QNI33919.1"/>
    <property type="molecule type" value="Genomic_DNA"/>
</dbReference>
<dbReference type="AlphaFoldDB" id="A0A7G8BMZ9"/>
<reference evidence="2 3" key="1">
    <citation type="submission" date="2020-08" db="EMBL/GenBank/DDBJ databases">
        <title>Edaphobacter telluris sp. nov. and Acidobacterium dinghuensis sp. nov., two acidobacteria isolated from forest soil.</title>
        <authorList>
            <person name="Fu J."/>
            <person name="Qiu L."/>
        </authorList>
    </citation>
    <scope>NUCLEOTIDE SEQUENCE [LARGE SCALE GENOMIC DNA]</scope>
    <source>
        <strain evidence="2">4Y35</strain>
    </source>
</reference>
<name>A0A7G8BMZ9_9BACT</name>
<feature type="domain" description="Lipocalin-like" evidence="1">
    <location>
        <begin position="20"/>
        <end position="149"/>
    </location>
</feature>